<dbReference type="Proteomes" id="UP000250235">
    <property type="component" value="Unassembled WGS sequence"/>
</dbReference>
<dbReference type="GO" id="GO:0051301">
    <property type="term" value="P:cell division"/>
    <property type="evidence" value="ECO:0007669"/>
    <property type="project" value="UniProtKB-KW"/>
</dbReference>
<name>A0A2Z7CTG3_9LAMI</name>
<keyword evidence="2" id="KW-0131">Cell cycle</keyword>
<evidence type="ECO:0000256" key="1">
    <source>
        <dbReference type="SAM" id="MobiDB-lite"/>
    </source>
</evidence>
<dbReference type="AlphaFoldDB" id="A0A2Z7CTG3"/>
<protein>
    <submittedName>
        <fullName evidence="2">Cell division control protein 2 B</fullName>
    </submittedName>
</protein>
<sequence>MDSVFITNALQVNFESVLGISDNDGMVNMFRALETSGLRGFLGCPSVLYEQELEQFFDTALVQDNDVTCVISRKYVSIPEARFAGVFNLPTDGLTDLSEVPNHLVLQARTVFSKSEKPIQYSCKKRLLKYEFRLFNDILAKSITVKAGSSNHLVLQARTVFSKSEKPIQYSCKKRLLKYEFRLFNDILAKSITVKAGSFDAVTHERFLMMTAIHFGFKINWSKILFEVLKEMVDRTIKRSKGFAAQICVLLKGDPSVSLGEAKTFPPLKILSEKTINTYVATNKKIDARGESDEPHVDKVATVNRKSVSKKKSVPADKKDADEEPVEPVLISLIAIVVKEEKFLTWAETDSVQIALQRRLYIVAKYRELLLRKFLESHRANFCFGQPLSAMALQIIDLLSIAHNAAVNEFRMKKQAHVLQWTRPCCSMLFEGVFDRGFYIPRNHKTIFSTCWIRLLRFIGGSWMVEDGYDRWVYDCETPVSQLWEKLPEQIELNSLAPICLFFEPVQRLSTFPPPDVKSWGWHRVCTEVLQYSMFGCLTSVRSSNFCTDIVPIGPVMGDVSIPRRIVDSVSYRIQNIYSVLPEPSVQATPVVDFASVPTDSSSLSPRNSDISLPSPHQSPSTDSSMHFDTADITLVTDTAVEQIPVPSTTAPATDINE</sequence>
<keyword evidence="2" id="KW-0132">Cell division</keyword>
<evidence type="ECO:0000313" key="3">
    <source>
        <dbReference type="Proteomes" id="UP000250235"/>
    </source>
</evidence>
<proteinExistence type="predicted"/>
<accession>A0A2Z7CTG3</accession>
<feature type="compositionally biased region" description="Polar residues" evidence="1">
    <location>
        <begin position="599"/>
        <end position="627"/>
    </location>
</feature>
<feature type="region of interest" description="Disordered" evidence="1">
    <location>
        <begin position="599"/>
        <end position="629"/>
    </location>
</feature>
<evidence type="ECO:0000313" key="2">
    <source>
        <dbReference type="EMBL" id="KZV50093.1"/>
    </source>
</evidence>
<organism evidence="2 3">
    <name type="scientific">Dorcoceras hygrometricum</name>
    <dbReference type="NCBI Taxonomy" id="472368"/>
    <lineage>
        <taxon>Eukaryota</taxon>
        <taxon>Viridiplantae</taxon>
        <taxon>Streptophyta</taxon>
        <taxon>Embryophyta</taxon>
        <taxon>Tracheophyta</taxon>
        <taxon>Spermatophyta</taxon>
        <taxon>Magnoliopsida</taxon>
        <taxon>eudicotyledons</taxon>
        <taxon>Gunneridae</taxon>
        <taxon>Pentapetalae</taxon>
        <taxon>asterids</taxon>
        <taxon>lamiids</taxon>
        <taxon>Lamiales</taxon>
        <taxon>Gesneriaceae</taxon>
        <taxon>Didymocarpoideae</taxon>
        <taxon>Trichosporeae</taxon>
        <taxon>Loxocarpinae</taxon>
        <taxon>Dorcoceras</taxon>
    </lineage>
</organism>
<dbReference type="EMBL" id="KQ992552">
    <property type="protein sequence ID" value="KZV50093.1"/>
    <property type="molecule type" value="Genomic_DNA"/>
</dbReference>
<gene>
    <name evidence="2" type="ORF">F511_32052</name>
</gene>
<reference evidence="2 3" key="1">
    <citation type="journal article" date="2015" name="Proc. Natl. Acad. Sci. U.S.A.">
        <title>The resurrection genome of Boea hygrometrica: A blueprint for survival of dehydration.</title>
        <authorList>
            <person name="Xiao L."/>
            <person name="Yang G."/>
            <person name="Zhang L."/>
            <person name="Yang X."/>
            <person name="Zhao S."/>
            <person name="Ji Z."/>
            <person name="Zhou Q."/>
            <person name="Hu M."/>
            <person name="Wang Y."/>
            <person name="Chen M."/>
            <person name="Xu Y."/>
            <person name="Jin H."/>
            <person name="Xiao X."/>
            <person name="Hu G."/>
            <person name="Bao F."/>
            <person name="Hu Y."/>
            <person name="Wan P."/>
            <person name="Li L."/>
            <person name="Deng X."/>
            <person name="Kuang T."/>
            <person name="Xiang C."/>
            <person name="Zhu J.K."/>
            <person name="Oliver M.J."/>
            <person name="He Y."/>
        </authorList>
    </citation>
    <scope>NUCLEOTIDE SEQUENCE [LARGE SCALE GENOMIC DNA]</scope>
    <source>
        <strain evidence="3">cv. XS01</strain>
    </source>
</reference>
<keyword evidence="3" id="KW-1185">Reference proteome</keyword>